<dbReference type="AlphaFoldDB" id="A0A0V1N8N1"/>
<protein>
    <submittedName>
        <fullName evidence="2">Uncharacterized protein</fullName>
    </submittedName>
</protein>
<dbReference type="EMBL" id="JYDO01000002">
    <property type="protein sequence ID" value="KRZ80392.1"/>
    <property type="molecule type" value="Genomic_DNA"/>
</dbReference>
<proteinExistence type="predicted"/>
<evidence type="ECO:0000313" key="2">
    <source>
        <dbReference type="EMBL" id="KRZ80392.1"/>
    </source>
</evidence>
<gene>
    <name evidence="2" type="ORF">T10_7151</name>
</gene>
<keyword evidence="3" id="KW-1185">Reference proteome</keyword>
<evidence type="ECO:0000313" key="3">
    <source>
        <dbReference type="Proteomes" id="UP000054843"/>
    </source>
</evidence>
<reference evidence="2 3" key="1">
    <citation type="submission" date="2015-01" db="EMBL/GenBank/DDBJ databases">
        <title>Evolution of Trichinella species and genotypes.</title>
        <authorList>
            <person name="Korhonen P.K."/>
            <person name="Edoardo P."/>
            <person name="Giuseppe L.R."/>
            <person name="Gasser R.B."/>
        </authorList>
    </citation>
    <scope>NUCLEOTIDE SEQUENCE [LARGE SCALE GENOMIC DNA]</scope>
    <source>
        <strain evidence="2">ISS1980</strain>
    </source>
</reference>
<accession>A0A0V1N8N1</accession>
<organism evidence="2 3">
    <name type="scientific">Trichinella papuae</name>
    <dbReference type="NCBI Taxonomy" id="268474"/>
    <lineage>
        <taxon>Eukaryota</taxon>
        <taxon>Metazoa</taxon>
        <taxon>Ecdysozoa</taxon>
        <taxon>Nematoda</taxon>
        <taxon>Enoplea</taxon>
        <taxon>Dorylaimia</taxon>
        <taxon>Trichinellida</taxon>
        <taxon>Trichinellidae</taxon>
        <taxon>Trichinella</taxon>
    </lineage>
</organism>
<dbReference type="Proteomes" id="UP000054843">
    <property type="component" value="Unassembled WGS sequence"/>
</dbReference>
<evidence type="ECO:0000256" key="1">
    <source>
        <dbReference type="SAM" id="MobiDB-lite"/>
    </source>
</evidence>
<sequence>MIPQLIQCLVEESHEINKSRDSQNNNQEEKELGKEENLIDGLLLFIKAIIVLVDDCNWPASATSSVSIEKAPLSH</sequence>
<feature type="region of interest" description="Disordered" evidence="1">
    <location>
        <begin position="13"/>
        <end position="32"/>
    </location>
</feature>
<name>A0A0V1N8N1_9BILA</name>
<comment type="caution">
    <text evidence="2">The sequence shown here is derived from an EMBL/GenBank/DDBJ whole genome shotgun (WGS) entry which is preliminary data.</text>
</comment>